<dbReference type="AlphaFoldDB" id="A0AA40EWH9"/>
<organism evidence="2 3">
    <name type="scientific">Schizothecium vesticola</name>
    <dbReference type="NCBI Taxonomy" id="314040"/>
    <lineage>
        <taxon>Eukaryota</taxon>
        <taxon>Fungi</taxon>
        <taxon>Dikarya</taxon>
        <taxon>Ascomycota</taxon>
        <taxon>Pezizomycotina</taxon>
        <taxon>Sordariomycetes</taxon>
        <taxon>Sordariomycetidae</taxon>
        <taxon>Sordariales</taxon>
        <taxon>Schizotheciaceae</taxon>
        <taxon>Schizothecium</taxon>
    </lineage>
</organism>
<comment type="caution">
    <text evidence="2">The sequence shown here is derived from an EMBL/GenBank/DDBJ whole genome shotgun (WGS) entry which is preliminary data.</text>
</comment>
<dbReference type="Pfam" id="PF09774">
    <property type="entry name" value="MIX23"/>
    <property type="match status" value="1"/>
</dbReference>
<reference evidence="2" key="1">
    <citation type="submission" date="2023-06" db="EMBL/GenBank/DDBJ databases">
        <title>Genome-scale phylogeny and comparative genomics of the fungal order Sordariales.</title>
        <authorList>
            <consortium name="Lawrence Berkeley National Laboratory"/>
            <person name="Hensen N."/>
            <person name="Bonometti L."/>
            <person name="Westerberg I."/>
            <person name="Brannstrom I.O."/>
            <person name="Guillou S."/>
            <person name="Cros-Aarteil S."/>
            <person name="Calhoun S."/>
            <person name="Haridas S."/>
            <person name="Kuo A."/>
            <person name="Mondo S."/>
            <person name="Pangilinan J."/>
            <person name="Riley R."/>
            <person name="LaButti K."/>
            <person name="Andreopoulos B."/>
            <person name="Lipzen A."/>
            <person name="Chen C."/>
            <person name="Yanf M."/>
            <person name="Daum C."/>
            <person name="Ng V."/>
            <person name="Clum A."/>
            <person name="Steindorff A."/>
            <person name="Ohm R."/>
            <person name="Martin F."/>
            <person name="Silar P."/>
            <person name="Natvig D."/>
            <person name="Lalanne C."/>
            <person name="Gautier V."/>
            <person name="Ament-velasquez S.L."/>
            <person name="Kruys A."/>
            <person name="Hutchinson M.I."/>
            <person name="Powell A.J."/>
            <person name="Barry K."/>
            <person name="Miller A.N."/>
            <person name="Grigoriev I.V."/>
            <person name="Debuchy R."/>
            <person name="Gladieux P."/>
            <person name="Thoren M.H."/>
            <person name="Johannesson H."/>
        </authorList>
    </citation>
    <scope>NUCLEOTIDE SEQUENCE</scope>
    <source>
        <strain evidence="2">SMH3187-1</strain>
    </source>
</reference>
<name>A0AA40EWH9_9PEZI</name>
<dbReference type="PANTHER" id="PTHR31905:SF2">
    <property type="entry name" value="PROTEIN MIX23"/>
    <property type="match status" value="1"/>
</dbReference>
<evidence type="ECO:0000313" key="2">
    <source>
        <dbReference type="EMBL" id="KAK0746854.1"/>
    </source>
</evidence>
<keyword evidence="3" id="KW-1185">Reference proteome</keyword>
<comment type="similarity">
    <text evidence="1">Belongs to the MIX23 family.</text>
</comment>
<dbReference type="PIRSF" id="PIRSF022603">
    <property type="entry name" value="UCP022603"/>
    <property type="match status" value="1"/>
</dbReference>
<protein>
    <submittedName>
        <fullName evidence="2">Caffeine-induced death protein 2</fullName>
    </submittedName>
</protein>
<proteinExistence type="inferred from homology"/>
<evidence type="ECO:0000256" key="1">
    <source>
        <dbReference type="ARBA" id="ARBA00024204"/>
    </source>
</evidence>
<sequence length="198" mass="22576">MARPLASPTLSPQFCFSSTALRDFLRLSRSSVDDTLNQHLNALITPAREGFDPSSTSQLRPRQLSRQVDRAQCSQFKETVLFPAWHDRSRVLSYCTLVATSPDPDDPEAALLKAENEKSRQRIIDERLDPYSARYFPREPRTQQLASLIRQEQSVENIVRSKTWATIDERCGLSEGSWEQAFEAWRRRGGSSVCSNVE</sequence>
<dbReference type="PANTHER" id="PTHR31905">
    <property type="entry name" value="COILED-COIL DOMAIN-CONTAINING PROTEIN 58"/>
    <property type="match status" value="1"/>
</dbReference>
<dbReference type="InterPro" id="IPR016805">
    <property type="entry name" value="MIX23_fungal"/>
</dbReference>
<gene>
    <name evidence="2" type="ORF">B0T18DRAFT_412597</name>
</gene>
<accession>A0AA40EWH9</accession>
<dbReference type="GO" id="GO:0005758">
    <property type="term" value="C:mitochondrial intermembrane space"/>
    <property type="evidence" value="ECO:0007669"/>
    <property type="project" value="InterPro"/>
</dbReference>
<dbReference type="InterPro" id="IPR019171">
    <property type="entry name" value="MIX23"/>
</dbReference>
<dbReference type="Proteomes" id="UP001172155">
    <property type="component" value="Unassembled WGS sequence"/>
</dbReference>
<dbReference type="EMBL" id="JAUKUD010000004">
    <property type="protein sequence ID" value="KAK0746854.1"/>
    <property type="molecule type" value="Genomic_DNA"/>
</dbReference>
<evidence type="ECO:0000313" key="3">
    <source>
        <dbReference type="Proteomes" id="UP001172155"/>
    </source>
</evidence>